<dbReference type="RefSeq" id="WP_322543963.1">
    <property type="nucleotide sequence ID" value="NZ_JAOBTT010000002.1"/>
</dbReference>
<feature type="domain" description="NAD(P)-binding" evidence="1">
    <location>
        <begin position="8"/>
        <end position="193"/>
    </location>
</feature>
<sequence>MSKVFIIGGAGNIGRHLCKYLALHDHAARPLHRRPEQAETLRALGAEPVQGDLLQLDDHALASLMQGSGVVVFTAGAGGKGGEAMTNAIDGQGLEKAVKAAQLAGVQRFLLVSAFPEAARGKALSETFENYMRVKKAADVTLAASALQWVIVRPGTLTDDSGSGHVQAGLAIPYGNIPREDVARFLAALVDEPRVKRVIIELTAGATPIADAVATFA</sequence>
<dbReference type="EMBL" id="JAOBTT010000002">
    <property type="protein sequence ID" value="MDZ7280068.1"/>
    <property type="molecule type" value="Genomic_DNA"/>
</dbReference>
<accession>A0ABU5LJF0</accession>
<dbReference type="Proteomes" id="UP001288620">
    <property type="component" value="Unassembled WGS sequence"/>
</dbReference>
<dbReference type="PANTHER" id="PTHR15020:SF50">
    <property type="entry name" value="UPF0659 PROTEIN YMR090W"/>
    <property type="match status" value="1"/>
</dbReference>
<reference evidence="3" key="1">
    <citation type="submission" date="2023-07" db="EMBL/GenBank/DDBJ databases">
        <title>Structural and functional analysis of rice phyllospheric bacteria for their antimicrobial properties and defense elicitation against blast disease.</title>
        <authorList>
            <person name="Sahu K.P."/>
            <person name="Asharani P."/>
            <person name="Kumar M."/>
            <person name="Reddy B."/>
            <person name="Kumar A."/>
        </authorList>
    </citation>
    <scope>NUCLEOTIDE SEQUENCE [LARGE SCALE GENOMIC DNA]</scope>
    <source>
        <strain evidence="3">OsEp_Plm_30P10</strain>
    </source>
</reference>
<evidence type="ECO:0000313" key="3">
    <source>
        <dbReference type="Proteomes" id="UP001288620"/>
    </source>
</evidence>
<protein>
    <submittedName>
        <fullName evidence="2">SDR family oxidoreductase</fullName>
    </submittedName>
</protein>
<dbReference type="Pfam" id="PF13460">
    <property type="entry name" value="NAD_binding_10"/>
    <property type="match status" value="1"/>
</dbReference>
<keyword evidence="3" id="KW-1185">Reference proteome</keyword>
<dbReference type="Gene3D" id="3.40.50.720">
    <property type="entry name" value="NAD(P)-binding Rossmann-like Domain"/>
    <property type="match status" value="1"/>
</dbReference>
<gene>
    <name evidence="2" type="ORF">N4G40_17595</name>
</gene>
<name>A0ABU5LJF0_9GAMM</name>
<evidence type="ECO:0000313" key="2">
    <source>
        <dbReference type="EMBL" id="MDZ7280068.1"/>
    </source>
</evidence>
<proteinExistence type="predicted"/>
<dbReference type="InterPro" id="IPR036291">
    <property type="entry name" value="NAD(P)-bd_dom_sf"/>
</dbReference>
<organism evidence="2 3">
    <name type="scientific">Pantoea eucrina</name>
    <dbReference type="NCBI Taxonomy" id="472693"/>
    <lineage>
        <taxon>Bacteria</taxon>
        <taxon>Pseudomonadati</taxon>
        <taxon>Pseudomonadota</taxon>
        <taxon>Gammaproteobacteria</taxon>
        <taxon>Enterobacterales</taxon>
        <taxon>Erwiniaceae</taxon>
        <taxon>Pantoea</taxon>
    </lineage>
</organism>
<evidence type="ECO:0000259" key="1">
    <source>
        <dbReference type="Pfam" id="PF13460"/>
    </source>
</evidence>
<comment type="caution">
    <text evidence="2">The sequence shown here is derived from an EMBL/GenBank/DDBJ whole genome shotgun (WGS) entry which is preliminary data.</text>
</comment>
<dbReference type="PANTHER" id="PTHR15020">
    <property type="entry name" value="FLAVIN REDUCTASE-RELATED"/>
    <property type="match status" value="1"/>
</dbReference>
<dbReference type="SUPFAM" id="SSF51735">
    <property type="entry name" value="NAD(P)-binding Rossmann-fold domains"/>
    <property type="match status" value="1"/>
</dbReference>
<dbReference type="InterPro" id="IPR016040">
    <property type="entry name" value="NAD(P)-bd_dom"/>
</dbReference>